<evidence type="ECO:0000313" key="1">
    <source>
        <dbReference type="EMBL" id="CAJ1379925.1"/>
    </source>
</evidence>
<proteinExistence type="predicted"/>
<gene>
    <name evidence="1" type="ORF">EVOR1521_LOCUS8010</name>
</gene>
<dbReference type="AlphaFoldDB" id="A0AA36I2T6"/>
<sequence>MEPVRLQRGLEALRALALAQPDTAHPPHVPQVAPNGAPCAPEAERAAQLQAALEDFGRHKARLRRLQRLRAQKQAELQRETLASEDSAQAVNEALAQAQQMLREISEPEELRVLRREVAHQAQELQTLAEVAARIIGMAQNGGLKMRPEVEMDDMPLNTELEAQQEKCIINDEGLMLLCGAKVLLCLSLPLVQLCVVVAAQVYLGESAWNAANLTFQERTWQHYMHSLSRFALERPLSLAWLYV</sequence>
<dbReference type="EMBL" id="CAUJNA010000668">
    <property type="protein sequence ID" value="CAJ1379925.1"/>
    <property type="molecule type" value="Genomic_DNA"/>
</dbReference>
<organism evidence="1 2">
    <name type="scientific">Effrenium voratum</name>
    <dbReference type="NCBI Taxonomy" id="2562239"/>
    <lineage>
        <taxon>Eukaryota</taxon>
        <taxon>Sar</taxon>
        <taxon>Alveolata</taxon>
        <taxon>Dinophyceae</taxon>
        <taxon>Suessiales</taxon>
        <taxon>Symbiodiniaceae</taxon>
        <taxon>Effrenium</taxon>
    </lineage>
</organism>
<dbReference type="Proteomes" id="UP001178507">
    <property type="component" value="Unassembled WGS sequence"/>
</dbReference>
<name>A0AA36I2T6_9DINO</name>
<comment type="caution">
    <text evidence="1">The sequence shown here is derived from an EMBL/GenBank/DDBJ whole genome shotgun (WGS) entry which is preliminary data.</text>
</comment>
<reference evidence="1" key="1">
    <citation type="submission" date="2023-08" db="EMBL/GenBank/DDBJ databases">
        <authorList>
            <person name="Chen Y."/>
            <person name="Shah S."/>
            <person name="Dougan E. K."/>
            <person name="Thang M."/>
            <person name="Chan C."/>
        </authorList>
    </citation>
    <scope>NUCLEOTIDE SEQUENCE</scope>
</reference>
<accession>A0AA36I2T6</accession>
<evidence type="ECO:0000313" key="2">
    <source>
        <dbReference type="Proteomes" id="UP001178507"/>
    </source>
</evidence>
<protein>
    <submittedName>
        <fullName evidence="1">Uncharacterized protein</fullName>
    </submittedName>
</protein>
<keyword evidence="2" id="KW-1185">Reference proteome</keyword>